<dbReference type="KEGG" id="htx:EKK97_15800"/>
<feature type="transmembrane region" description="Helical" evidence="4">
    <location>
        <begin position="146"/>
        <end position="166"/>
    </location>
</feature>
<dbReference type="InterPro" id="IPR020846">
    <property type="entry name" value="MFS_dom"/>
</dbReference>
<feature type="transmembrane region" description="Helical" evidence="4">
    <location>
        <begin position="172"/>
        <end position="193"/>
    </location>
</feature>
<organism evidence="6 7">
    <name type="scientific">Billgrantia tianxiuensis</name>
    <dbReference type="NCBI Taxonomy" id="2497861"/>
    <lineage>
        <taxon>Bacteria</taxon>
        <taxon>Pseudomonadati</taxon>
        <taxon>Pseudomonadota</taxon>
        <taxon>Gammaproteobacteria</taxon>
        <taxon>Oceanospirillales</taxon>
        <taxon>Halomonadaceae</taxon>
        <taxon>Billgrantia</taxon>
    </lineage>
</organism>
<keyword evidence="1 4" id="KW-0812">Transmembrane</keyword>
<dbReference type="PANTHER" id="PTHR11360">
    <property type="entry name" value="MONOCARBOXYLATE TRANSPORTER"/>
    <property type="match status" value="1"/>
</dbReference>
<dbReference type="Gene3D" id="1.20.1250.20">
    <property type="entry name" value="MFS general substrate transporter like domains"/>
    <property type="match status" value="2"/>
</dbReference>
<evidence type="ECO:0000313" key="6">
    <source>
        <dbReference type="EMBL" id="QHC50752.1"/>
    </source>
</evidence>
<accession>A0A6I6SMB0</accession>
<evidence type="ECO:0000256" key="4">
    <source>
        <dbReference type="SAM" id="Phobius"/>
    </source>
</evidence>
<evidence type="ECO:0000313" key="7">
    <source>
        <dbReference type="Proteomes" id="UP000464013"/>
    </source>
</evidence>
<evidence type="ECO:0000256" key="3">
    <source>
        <dbReference type="ARBA" id="ARBA00023136"/>
    </source>
</evidence>
<keyword evidence="2 4" id="KW-1133">Transmembrane helix</keyword>
<dbReference type="PROSITE" id="PS50850">
    <property type="entry name" value="MFS"/>
    <property type="match status" value="1"/>
</dbReference>
<name>A0A6I6SMB0_9GAMM</name>
<dbReference type="AlphaFoldDB" id="A0A6I6SMB0"/>
<feature type="domain" description="Major facilitator superfamily (MFS) profile" evidence="5">
    <location>
        <begin position="19"/>
        <end position="404"/>
    </location>
</feature>
<feature type="transmembrane region" description="Helical" evidence="4">
    <location>
        <begin position="348"/>
        <end position="368"/>
    </location>
</feature>
<feature type="transmembrane region" description="Helical" evidence="4">
    <location>
        <begin position="380"/>
        <end position="399"/>
    </location>
</feature>
<dbReference type="InterPro" id="IPR036259">
    <property type="entry name" value="MFS_trans_sf"/>
</dbReference>
<dbReference type="InterPro" id="IPR011701">
    <property type="entry name" value="MFS"/>
</dbReference>
<sequence length="415" mass="42968">MTASPAVPPSASSAPALLVLVGCACAISLITFGVRSIFGLFTDPVVETHGWTRETFAFAIALQNLVWGLTQPFAGALVDRYGPVRVLVTGAACYAAGLALMAVSASPLTLTLSAGVLVGLGMGGASFVTVLGALGKLVPASQRGWALGMGTAAGSLGQFLFAPLGQAFIAGYGWQTAALLLAGGVAMVLGLAFGVRGTLQAAGVEQEPELTLRQTLGLAMRHSSYVYLLLGFSVCGFQLAFITVHLPPYLNDQGVDATIAGWAIGAIGLANVLGAYAAGMLSTRLSQRGLLSFIYFARAVAIVLFMSFPITNASVLLFATTMGLLWLSTVPLTSGLVALMFGTRFMATLFGLIFLSHQVGSFFGVWLGGRLFELTASYQLVWWLTAALGAAAGLIHLPIRERPAPRPATMLGTGG</sequence>
<dbReference type="CDD" id="cd17355">
    <property type="entry name" value="MFS_YcxA_like"/>
    <property type="match status" value="1"/>
</dbReference>
<dbReference type="EMBL" id="CP035042">
    <property type="protein sequence ID" value="QHC50752.1"/>
    <property type="molecule type" value="Genomic_DNA"/>
</dbReference>
<dbReference type="InterPro" id="IPR050327">
    <property type="entry name" value="Proton-linked_MCT"/>
</dbReference>
<protein>
    <submittedName>
        <fullName evidence="6">MFS transporter</fullName>
    </submittedName>
</protein>
<reference evidence="6 7" key="1">
    <citation type="submission" date="2019-01" db="EMBL/GenBank/DDBJ databases">
        <title>Complete genome of a denitifying bacterium Halomons sp. BC-M4-5.</title>
        <authorList>
            <person name="Wang L."/>
            <person name="Shao Z."/>
        </authorList>
    </citation>
    <scope>NUCLEOTIDE SEQUENCE [LARGE SCALE GENOMIC DNA]</scope>
    <source>
        <strain evidence="6 7">BC-M4-5</strain>
    </source>
</reference>
<feature type="transmembrane region" description="Helical" evidence="4">
    <location>
        <begin position="316"/>
        <end position="341"/>
    </location>
</feature>
<dbReference type="Pfam" id="PF07690">
    <property type="entry name" value="MFS_1"/>
    <property type="match status" value="1"/>
</dbReference>
<dbReference type="SUPFAM" id="SSF103473">
    <property type="entry name" value="MFS general substrate transporter"/>
    <property type="match status" value="1"/>
</dbReference>
<feature type="transmembrane region" description="Helical" evidence="4">
    <location>
        <begin position="259"/>
        <end position="278"/>
    </location>
</feature>
<feature type="transmembrane region" description="Helical" evidence="4">
    <location>
        <begin position="290"/>
        <end position="310"/>
    </location>
</feature>
<evidence type="ECO:0000256" key="2">
    <source>
        <dbReference type="ARBA" id="ARBA00022989"/>
    </source>
</evidence>
<dbReference type="PANTHER" id="PTHR11360:SF284">
    <property type="entry name" value="EG:103B4.3 PROTEIN-RELATED"/>
    <property type="match status" value="1"/>
</dbReference>
<gene>
    <name evidence="6" type="ORF">EKK97_15800</name>
</gene>
<feature type="transmembrane region" description="Helical" evidence="4">
    <location>
        <begin position="12"/>
        <end position="34"/>
    </location>
</feature>
<dbReference type="RefSeq" id="WP_159553330.1">
    <property type="nucleotide sequence ID" value="NZ_CP035042.1"/>
</dbReference>
<feature type="transmembrane region" description="Helical" evidence="4">
    <location>
        <begin position="225"/>
        <end position="247"/>
    </location>
</feature>
<feature type="transmembrane region" description="Helical" evidence="4">
    <location>
        <begin position="112"/>
        <end position="134"/>
    </location>
</feature>
<dbReference type="OrthoDB" id="146345at2"/>
<feature type="transmembrane region" description="Helical" evidence="4">
    <location>
        <begin position="86"/>
        <end position="106"/>
    </location>
</feature>
<dbReference type="Proteomes" id="UP000464013">
    <property type="component" value="Chromosome"/>
</dbReference>
<keyword evidence="3 4" id="KW-0472">Membrane</keyword>
<keyword evidence="7" id="KW-1185">Reference proteome</keyword>
<dbReference type="GO" id="GO:0022857">
    <property type="term" value="F:transmembrane transporter activity"/>
    <property type="evidence" value="ECO:0007669"/>
    <property type="project" value="InterPro"/>
</dbReference>
<evidence type="ECO:0000259" key="5">
    <source>
        <dbReference type="PROSITE" id="PS50850"/>
    </source>
</evidence>
<evidence type="ECO:0000256" key="1">
    <source>
        <dbReference type="ARBA" id="ARBA00022692"/>
    </source>
</evidence>
<proteinExistence type="predicted"/>